<dbReference type="EMBL" id="RWGY01000004">
    <property type="protein sequence ID" value="TVU45295.1"/>
    <property type="molecule type" value="Genomic_DNA"/>
</dbReference>
<proteinExistence type="predicted"/>
<evidence type="ECO:0000313" key="3">
    <source>
        <dbReference type="Proteomes" id="UP000324897"/>
    </source>
</evidence>
<dbReference type="OrthoDB" id="10519567at2759"/>
<evidence type="ECO:0000256" key="1">
    <source>
        <dbReference type="SAM" id="MobiDB-lite"/>
    </source>
</evidence>
<evidence type="ECO:0000313" key="2">
    <source>
        <dbReference type="EMBL" id="TVU45295.1"/>
    </source>
</evidence>
<comment type="caution">
    <text evidence="2">The sequence shown here is derived from an EMBL/GenBank/DDBJ whole genome shotgun (WGS) entry which is preliminary data.</text>
</comment>
<dbReference type="AlphaFoldDB" id="A0A5J9WBL4"/>
<protein>
    <submittedName>
        <fullName evidence="2">Uncharacterized protein</fullName>
    </submittedName>
</protein>
<dbReference type="Pfam" id="PF07893">
    <property type="entry name" value="DUF1668"/>
    <property type="match status" value="1"/>
</dbReference>
<keyword evidence="3" id="KW-1185">Reference proteome</keyword>
<dbReference type="Proteomes" id="UP000324897">
    <property type="component" value="Chromosome 5"/>
</dbReference>
<sequence>MGCGWTEAKTTKSSCQPSLAAALRRTQSTSEPCLVGDEFLLPRGVFDLRVTERKQSDPSRSCFWALGVKITRKGRSMMPKRAFDWLKGGLTAKQASGSGEGGLTAKQASGSREGGLTANYEGHLYLLLDDSAWGCSIHKICTSEVDNAFDLSSECNSDNDALVKSSELRLPRPFMRMEHHLGFREYTTAAFGTKIISLHPKILKGINDNLVTGGSMAILDVHSRELTFSPESKVNLFPPDLPIYFPLADKLFVLSYNSFQVLVNPVPDSTPTYGNLCYWRELPKPPFGRESVACYGVCPDKNFIFVSVSDNNSNEPATYTFNTAEMSSHWQLLGGWTLPFDGQVHFVSKLQVWVGLSLQSSGYKIVCSATLDDGAASFHSKEGLFSIEPWEDDVGTTLVCMAGTNNFCLAQFICCRHVGDPDEFHYLLRLVIFSLERDSNGKLMIGSSFRIASSLTYGSEGGEEQTDTPERTTPASHTLCK</sequence>
<feature type="region of interest" description="Disordered" evidence="1">
    <location>
        <begin position="458"/>
        <end position="481"/>
    </location>
</feature>
<gene>
    <name evidence="2" type="ORF">EJB05_04777</name>
</gene>
<feature type="non-terminal residue" evidence="2">
    <location>
        <position position="481"/>
    </location>
</feature>
<dbReference type="Gramene" id="TVU45295">
    <property type="protein sequence ID" value="TVU45295"/>
    <property type="gene ID" value="EJB05_04777"/>
</dbReference>
<reference evidence="2 3" key="1">
    <citation type="journal article" date="2019" name="Sci. Rep.">
        <title>A high-quality genome of Eragrostis curvula grass provides insights into Poaceae evolution and supports new strategies to enhance forage quality.</title>
        <authorList>
            <person name="Carballo J."/>
            <person name="Santos B.A.C.M."/>
            <person name="Zappacosta D."/>
            <person name="Garbus I."/>
            <person name="Selva J.P."/>
            <person name="Gallo C.A."/>
            <person name="Diaz A."/>
            <person name="Albertini E."/>
            <person name="Caccamo M."/>
            <person name="Echenique V."/>
        </authorList>
    </citation>
    <scope>NUCLEOTIDE SEQUENCE [LARGE SCALE GENOMIC DNA]</scope>
    <source>
        <strain evidence="3">cv. Victoria</strain>
        <tissue evidence="2">Leaf</tissue>
    </source>
</reference>
<feature type="compositionally biased region" description="Polar residues" evidence="1">
    <location>
        <begin position="471"/>
        <end position="481"/>
    </location>
</feature>
<dbReference type="PANTHER" id="PTHR33085">
    <property type="entry name" value="OS12G0113100 PROTEIN-RELATED"/>
    <property type="match status" value="1"/>
</dbReference>
<organism evidence="2 3">
    <name type="scientific">Eragrostis curvula</name>
    <name type="common">weeping love grass</name>
    <dbReference type="NCBI Taxonomy" id="38414"/>
    <lineage>
        <taxon>Eukaryota</taxon>
        <taxon>Viridiplantae</taxon>
        <taxon>Streptophyta</taxon>
        <taxon>Embryophyta</taxon>
        <taxon>Tracheophyta</taxon>
        <taxon>Spermatophyta</taxon>
        <taxon>Magnoliopsida</taxon>
        <taxon>Liliopsida</taxon>
        <taxon>Poales</taxon>
        <taxon>Poaceae</taxon>
        <taxon>PACMAD clade</taxon>
        <taxon>Chloridoideae</taxon>
        <taxon>Eragrostideae</taxon>
        <taxon>Eragrostidinae</taxon>
        <taxon>Eragrostis</taxon>
    </lineage>
</organism>
<feature type="region of interest" description="Disordered" evidence="1">
    <location>
        <begin position="93"/>
        <end position="112"/>
    </location>
</feature>
<name>A0A5J9WBL4_9POAL</name>
<accession>A0A5J9WBL4</accession>
<dbReference type="InterPro" id="IPR012871">
    <property type="entry name" value="DUF1668_ORYSA"/>
</dbReference>
<feature type="non-terminal residue" evidence="2">
    <location>
        <position position="1"/>
    </location>
</feature>